<name>A0AAN9CH05_9TELE</name>
<keyword evidence="2" id="KW-1185">Reference proteome</keyword>
<accession>A0AAN9CH05</accession>
<gene>
    <name evidence="1" type="ORF">R3I93_019091</name>
</gene>
<comment type="caution">
    <text evidence="1">The sequence shown here is derived from an EMBL/GenBank/DDBJ whole genome shotgun (WGS) entry which is preliminary data.</text>
</comment>
<reference evidence="1 2" key="1">
    <citation type="submission" date="2024-02" db="EMBL/GenBank/DDBJ databases">
        <title>Chromosome-level genome assembly of the Eurasian Minnow (Phoxinus phoxinus).</title>
        <authorList>
            <person name="Oriowo T.O."/>
            <person name="Martin S."/>
            <person name="Stange M."/>
            <person name="Chrysostomakis Y."/>
            <person name="Brown T."/>
            <person name="Winkler S."/>
            <person name="Kukowka S."/>
            <person name="Myers E.W."/>
            <person name="Bohne A."/>
        </authorList>
    </citation>
    <scope>NUCLEOTIDE SEQUENCE [LARGE SCALE GENOMIC DNA]</scope>
    <source>
        <strain evidence="1">ZFMK-TIS-60720</strain>
        <tissue evidence="1">Whole Organism</tissue>
    </source>
</reference>
<dbReference type="EMBL" id="JAYKXH010000020">
    <property type="protein sequence ID" value="KAK7132741.1"/>
    <property type="molecule type" value="Genomic_DNA"/>
</dbReference>
<dbReference type="Proteomes" id="UP001364617">
    <property type="component" value="Unassembled WGS sequence"/>
</dbReference>
<sequence>MTQNGTGGSGFTTLYSAVLAKGAPASSDTKRSTDLIKLKKALWDLMVQYPAGVTLSKARRSCPLLLDSVELDGYASVRQLLASMPDVVTLHGFGVQTFLLPADIKLQHRTTLEG</sequence>
<proteinExistence type="predicted"/>
<evidence type="ECO:0000313" key="1">
    <source>
        <dbReference type="EMBL" id="KAK7132741.1"/>
    </source>
</evidence>
<protein>
    <submittedName>
        <fullName evidence="1">Uncharacterized protein</fullName>
    </submittedName>
</protein>
<evidence type="ECO:0000313" key="2">
    <source>
        <dbReference type="Proteomes" id="UP001364617"/>
    </source>
</evidence>
<organism evidence="1 2">
    <name type="scientific">Phoxinus phoxinus</name>
    <name type="common">Eurasian minnow</name>
    <dbReference type="NCBI Taxonomy" id="58324"/>
    <lineage>
        <taxon>Eukaryota</taxon>
        <taxon>Metazoa</taxon>
        <taxon>Chordata</taxon>
        <taxon>Craniata</taxon>
        <taxon>Vertebrata</taxon>
        <taxon>Euteleostomi</taxon>
        <taxon>Actinopterygii</taxon>
        <taxon>Neopterygii</taxon>
        <taxon>Teleostei</taxon>
        <taxon>Ostariophysi</taxon>
        <taxon>Cypriniformes</taxon>
        <taxon>Leuciscidae</taxon>
        <taxon>Phoxininae</taxon>
        <taxon>Phoxinus</taxon>
    </lineage>
</organism>
<dbReference type="AlphaFoldDB" id="A0AAN9CH05"/>